<reference evidence="5 6" key="1">
    <citation type="submission" date="2023-05" db="EMBL/GenBank/DDBJ databases">
        <title>Xanthomonas rydalmerenesis sp. nov., a novel Xanthomonas species isolated from Fragaria x ananassa.</title>
        <authorList>
            <person name="McKnight D.J.E."/>
            <person name="Wong-Bajracharya J."/>
            <person name="Okoh E.B."/>
            <person name="Snijders F."/>
            <person name="Lidbetter F."/>
            <person name="Webster J."/>
            <person name="Djordjevic S.P."/>
            <person name="Bogema D.R."/>
            <person name="Chapman T.A."/>
        </authorList>
    </citation>
    <scope>NUCLEOTIDE SEQUENCE [LARGE SCALE GENOMIC DNA]</scope>
    <source>
        <strain evidence="5 6">DAR34883</strain>
    </source>
</reference>
<evidence type="ECO:0000313" key="5">
    <source>
        <dbReference type="EMBL" id="WOS41729.1"/>
    </source>
</evidence>
<accession>A0ABZ0JRX2</accession>
<organism evidence="5 6">
    <name type="scientific">Xanthomonas rydalmerensis</name>
    <dbReference type="NCBI Taxonomy" id="3046274"/>
    <lineage>
        <taxon>Bacteria</taxon>
        <taxon>Pseudomonadati</taxon>
        <taxon>Pseudomonadota</taxon>
        <taxon>Gammaproteobacteria</taxon>
        <taxon>Lysobacterales</taxon>
        <taxon>Lysobacteraceae</taxon>
        <taxon>Xanthomonas</taxon>
    </lineage>
</organism>
<dbReference type="SUPFAM" id="SSF46689">
    <property type="entry name" value="Homeodomain-like"/>
    <property type="match status" value="1"/>
</dbReference>
<sequence length="353" mass="39165">MTSNSTSHVEVEASVRAPPIRQHFSTRDVARTQQLVAWRDQTSSFLDIAVSHAQVAAGFRATLDHYRVDGMRFLHACTDPITQTRTAPQISTDTMRDYIFHVLRVGGCVETTTGLYPRRKALQSRPGILALDMGQSMRMEREYRSQVMALFLPRALVESMLPDAESLHGRVIDSASPHARMFLGELEALSSSIDTMSGAEASAMMATCAHLIVGAFAKQCGLSGDARAAVRAAVFGRVRRHVEHHLHEPELSLESIVDASRLSRAALYRLFEHEGGLATYIRNRRLREAADELIRFPKVPVVEIAYGLGFRSAADFNHAFRRAYDMPPRDFRALAKARESRASGQQSVASITS</sequence>
<dbReference type="SMART" id="SM00342">
    <property type="entry name" value="HTH_ARAC"/>
    <property type="match status" value="1"/>
</dbReference>
<evidence type="ECO:0000256" key="3">
    <source>
        <dbReference type="ARBA" id="ARBA00023163"/>
    </source>
</evidence>
<dbReference type="PROSITE" id="PS01124">
    <property type="entry name" value="HTH_ARAC_FAMILY_2"/>
    <property type="match status" value="1"/>
</dbReference>
<keyword evidence="1" id="KW-0805">Transcription regulation</keyword>
<dbReference type="Pfam" id="PF14525">
    <property type="entry name" value="AraC_binding_2"/>
    <property type="match status" value="1"/>
</dbReference>
<dbReference type="InterPro" id="IPR018060">
    <property type="entry name" value="HTH_AraC"/>
</dbReference>
<dbReference type="RefSeq" id="WP_184447123.1">
    <property type="nucleotide sequence ID" value="NZ_CP126170.1"/>
</dbReference>
<evidence type="ECO:0000259" key="4">
    <source>
        <dbReference type="PROSITE" id="PS01124"/>
    </source>
</evidence>
<dbReference type="InterPro" id="IPR050204">
    <property type="entry name" value="AraC_XylS_family_regulators"/>
</dbReference>
<name>A0ABZ0JRX2_9XANT</name>
<proteinExistence type="predicted"/>
<evidence type="ECO:0000256" key="2">
    <source>
        <dbReference type="ARBA" id="ARBA00023125"/>
    </source>
</evidence>
<dbReference type="InterPro" id="IPR009057">
    <property type="entry name" value="Homeodomain-like_sf"/>
</dbReference>
<dbReference type="Gene3D" id="1.10.10.60">
    <property type="entry name" value="Homeodomain-like"/>
    <property type="match status" value="1"/>
</dbReference>
<keyword evidence="3" id="KW-0804">Transcription</keyword>
<evidence type="ECO:0000256" key="1">
    <source>
        <dbReference type="ARBA" id="ARBA00023015"/>
    </source>
</evidence>
<keyword evidence="2" id="KW-0238">DNA-binding</keyword>
<dbReference type="Pfam" id="PF12833">
    <property type="entry name" value="HTH_18"/>
    <property type="match status" value="1"/>
</dbReference>
<dbReference type="EMBL" id="CP126172">
    <property type="protein sequence ID" value="WOS41729.1"/>
    <property type="molecule type" value="Genomic_DNA"/>
</dbReference>
<protein>
    <submittedName>
        <fullName evidence="5">Helix-turn-helix domain-containing protein</fullName>
    </submittedName>
</protein>
<gene>
    <name evidence="5" type="ORF">QN243_04500</name>
</gene>
<keyword evidence="6" id="KW-1185">Reference proteome</keyword>
<feature type="domain" description="HTH araC/xylS-type" evidence="4">
    <location>
        <begin position="236"/>
        <end position="334"/>
    </location>
</feature>
<dbReference type="PANTHER" id="PTHR46796">
    <property type="entry name" value="HTH-TYPE TRANSCRIPTIONAL ACTIVATOR RHAS-RELATED"/>
    <property type="match status" value="1"/>
</dbReference>
<dbReference type="Proteomes" id="UP001302020">
    <property type="component" value="Chromosome"/>
</dbReference>
<dbReference type="PROSITE" id="PS00041">
    <property type="entry name" value="HTH_ARAC_FAMILY_1"/>
    <property type="match status" value="1"/>
</dbReference>
<dbReference type="PANTHER" id="PTHR46796:SF6">
    <property type="entry name" value="ARAC SUBFAMILY"/>
    <property type="match status" value="1"/>
</dbReference>
<dbReference type="InterPro" id="IPR018062">
    <property type="entry name" value="HTH_AraC-typ_CS"/>
</dbReference>
<dbReference type="InterPro" id="IPR035418">
    <property type="entry name" value="AraC-bd_2"/>
</dbReference>
<evidence type="ECO:0000313" key="6">
    <source>
        <dbReference type="Proteomes" id="UP001302020"/>
    </source>
</evidence>